<name>A0AAW1JQZ6_POPJA</name>
<keyword evidence="2" id="KW-1185">Reference proteome</keyword>
<organism evidence="1 2">
    <name type="scientific">Popillia japonica</name>
    <name type="common">Japanese beetle</name>
    <dbReference type="NCBI Taxonomy" id="7064"/>
    <lineage>
        <taxon>Eukaryota</taxon>
        <taxon>Metazoa</taxon>
        <taxon>Ecdysozoa</taxon>
        <taxon>Arthropoda</taxon>
        <taxon>Hexapoda</taxon>
        <taxon>Insecta</taxon>
        <taxon>Pterygota</taxon>
        <taxon>Neoptera</taxon>
        <taxon>Endopterygota</taxon>
        <taxon>Coleoptera</taxon>
        <taxon>Polyphaga</taxon>
        <taxon>Scarabaeiformia</taxon>
        <taxon>Scarabaeidae</taxon>
        <taxon>Rutelinae</taxon>
        <taxon>Popillia</taxon>
    </lineage>
</organism>
<evidence type="ECO:0000313" key="2">
    <source>
        <dbReference type="Proteomes" id="UP001458880"/>
    </source>
</evidence>
<dbReference type="AlphaFoldDB" id="A0AAW1JQZ6"/>
<proteinExistence type="predicted"/>
<gene>
    <name evidence="1" type="ORF">QE152_g27738</name>
</gene>
<reference evidence="1 2" key="1">
    <citation type="journal article" date="2024" name="BMC Genomics">
        <title>De novo assembly and annotation of Popillia japonica's genome with initial clues to its potential as an invasive pest.</title>
        <authorList>
            <person name="Cucini C."/>
            <person name="Boschi S."/>
            <person name="Funari R."/>
            <person name="Cardaioli E."/>
            <person name="Iannotti N."/>
            <person name="Marturano G."/>
            <person name="Paoli F."/>
            <person name="Bruttini M."/>
            <person name="Carapelli A."/>
            <person name="Frati F."/>
            <person name="Nardi F."/>
        </authorList>
    </citation>
    <scope>NUCLEOTIDE SEQUENCE [LARGE SCALE GENOMIC DNA]</scope>
    <source>
        <strain evidence="1">DMR45628</strain>
    </source>
</reference>
<protein>
    <recommendedName>
        <fullName evidence="3">Endonuclease/exonuclease/phosphatase domain-containing protein</fullName>
    </recommendedName>
</protein>
<accession>A0AAW1JQZ6</accession>
<dbReference type="Proteomes" id="UP001458880">
    <property type="component" value="Unassembled WGS sequence"/>
</dbReference>
<comment type="caution">
    <text evidence="1">The sequence shown here is derived from an EMBL/GenBank/DDBJ whole genome shotgun (WGS) entry which is preliminary data.</text>
</comment>
<dbReference type="EMBL" id="JASPKY010000345">
    <property type="protein sequence ID" value="KAK9707650.1"/>
    <property type="molecule type" value="Genomic_DNA"/>
</dbReference>
<evidence type="ECO:0000313" key="1">
    <source>
        <dbReference type="EMBL" id="KAK9707650.1"/>
    </source>
</evidence>
<sequence>MFVFGDFNAPLFNSSSVDRKSTTVYQFMEGLSLRQLNNFTNANGRLLDLIFTTLSYDFTIIKDSAPLVPEDSYHPALFISMHVHDADRTNNLRYYFKKADLSALYTDISETN</sequence>
<evidence type="ECO:0008006" key="3">
    <source>
        <dbReference type="Google" id="ProtNLM"/>
    </source>
</evidence>